<reference evidence="2" key="1">
    <citation type="submission" date="2020-10" db="EMBL/GenBank/DDBJ databases">
        <authorList>
            <person name="Gilroy R."/>
        </authorList>
    </citation>
    <scope>NUCLEOTIDE SEQUENCE</scope>
    <source>
        <strain evidence="2">B1-16210</strain>
    </source>
</reference>
<feature type="signal peptide" evidence="1">
    <location>
        <begin position="1"/>
        <end position="27"/>
    </location>
</feature>
<reference evidence="2" key="2">
    <citation type="journal article" date="2021" name="PeerJ">
        <title>Extensive microbial diversity within the chicken gut microbiome revealed by metagenomics and culture.</title>
        <authorList>
            <person name="Gilroy R."/>
            <person name="Ravi A."/>
            <person name="Getino M."/>
            <person name="Pursley I."/>
            <person name="Horton D.L."/>
            <person name="Alikhan N.F."/>
            <person name="Baker D."/>
            <person name="Gharbi K."/>
            <person name="Hall N."/>
            <person name="Watson M."/>
            <person name="Adriaenssens E.M."/>
            <person name="Foster-Nyarko E."/>
            <person name="Jarju S."/>
            <person name="Secka A."/>
            <person name="Antonio M."/>
            <person name="Oren A."/>
            <person name="Chaudhuri R.R."/>
            <person name="La Ragione R."/>
            <person name="Hildebrand F."/>
            <person name="Pallen M.J."/>
        </authorList>
    </citation>
    <scope>NUCLEOTIDE SEQUENCE</scope>
    <source>
        <strain evidence="2">B1-16210</strain>
    </source>
</reference>
<dbReference type="EMBL" id="JADINE010000019">
    <property type="protein sequence ID" value="MBO8407075.1"/>
    <property type="molecule type" value="Genomic_DNA"/>
</dbReference>
<feature type="chain" id="PRO_5037736182" evidence="1">
    <location>
        <begin position="28"/>
        <end position="213"/>
    </location>
</feature>
<accession>A0A940DE07</accession>
<evidence type="ECO:0000313" key="3">
    <source>
        <dbReference type="Proteomes" id="UP000721442"/>
    </source>
</evidence>
<proteinExistence type="predicted"/>
<dbReference type="AlphaFoldDB" id="A0A940DE07"/>
<dbReference type="Proteomes" id="UP000721442">
    <property type="component" value="Unassembled WGS sequence"/>
</dbReference>
<name>A0A940DE07_9PROT</name>
<evidence type="ECO:0000256" key="1">
    <source>
        <dbReference type="SAM" id="SignalP"/>
    </source>
</evidence>
<evidence type="ECO:0000313" key="2">
    <source>
        <dbReference type="EMBL" id="MBO8407075.1"/>
    </source>
</evidence>
<comment type="caution">
    <text evidence="2">The sequence shown here is derived from an EMBL/GenBank/DDBJ whole genome shotgun (WGS) entry which is preliminary data.</text>
</comment>
<organism evidence="2 3">
    <name type="scientific">Candidatus Enterousia excrementavium</name>
    <dbReference type="NCBI Taxonomy" id="2840789"/>
    <lineage>
        <taxon>Bacteria</taxon>
        <taxon>Pseudomonadati</taxon>
        <taxon>Pseudomonadota</taxon>
        <taxon>Alphaproteobacteria</taxon>
        <taxon>Candidatus Enterousia</taxon>
    </lineage>
</organism>
<keyword evidence="1" id="KW-0732">Signal</keyword>
<sequence length="213" mass="23698">MFCRKKIGRLISTSALWVILGTSAYGAAFEYTCNCGEDYKDWNIVYNGSRKCINSSDTACIASETTDSFVYRSSYEIDETGCSVCGCNESYYPFNALEWESDPNRTGVVRKPHYDFIGGYLEKSCTVIHYSYDFACARGFYMTYYDFDSSGGTSIGCARCPSIMDEYGSEAIGTSTEGNLDPITSCYLTPASLGTFYDIDGTYVLTGNCYYKE</sequence>
<gene>
    <name evidence="2" type="ORF">IAC77_01280</name>
</gene>
<protein>
    <submittedName>
        <fullName evidence="2">Uncharacterized protein</fullName>
    </submittedName>
</protein>